<dbReference type="AlphaFoldDB" id="A0A7S0CUE2"/>
<protein>
    <submittedName>
        <fullName evidence="2">Uncharacterized protein</fullName>
    </submittedName>
</protein>
<sequence length="336" mass="36022">MTAPRDFSARGGGAKDRVRRLNWASYGASSWASYGALTSLVSGRVATNRRRLAGSLSGRDAIRLSASATTISATNTSSFRAKDVSFLPNSFVQKGTFKSGDDRACHHSGRSPPSTSRPSRGLGDLRRGSLGSVMVGLLVLVAVGGGRSLMSTIHSSDDHDYLSSDEPHVRVAKAAMQIRPNDSGRWARLSGVTSFLSRFIPRVSSQLGSSPDVLGVGSGPQMRYFDPRSPGHTGSSMSSHQASALELYSSKKRNDYRAAYRNTNTDLNLGLSANANSNSDSDAKLDACNSRSTFSKSRTGHGFRRGFGHDGKPEISMDSRRVMRFRVPSSHVAASR</sequence>
<feature type="region of interest" description="Disordered" evidence="1">
    <location>
        <begin position="98"/>
        <end position="125"/>
    </location>
</feature>
<dbReference type="EMBL" id="HBEM01003180">
    <property type="protein sequence ID" value="CAD8432633.1"/>
    <property type="molecule type" value="Transcribed_RNA"/>
</dbReference>
<evidence type="ECO:0000256" key="1">
    <source>
        <dbReference type="SAM" id="MobiDB-lite"/>
    </source>
</evidence>
<reference evidence="2" key="1">
    <citation type="submission" date="2021-01" db="EMBL/GenBank/DDBJ databases">
        <authorList>
            <person name="Corre E."/>
            <person name="Pelletier E."/>
            <person name="Niang G."/>
            <person name="Scheremetjew M."/>
            <person name="Finn R."/>
            <person name="Kale V."/>
            <person name="Holt S."/>
            <person name="Cochrane G."/>
            <person name="Meng A."/>
            <person name="Brown T."/>
            <person name="Cohen L."/>
        </authorList>
    </citation>
    <scope>NUCLEOTIDE SEQUENCE</scope>
    <source>
        <strain evidence="2">CCMP2058</strain>
    </source>
</reference>
<accession>A0A7S0CUE2</accession>
<feature type="compositionally biased region" description="Low complexity" evidence="1">
    <location>
        <begin position="110"/>
        <end position="125"/>
    </location>
</feature>
<organism evidence="2">
    <name type="scientific">Amorphochlora amoebiformis</name>
    <dbReference type="NCBI Taxonomy" id="1561963"/>
    <lineage>
        <taxon>Eukaryota</taxon>
        <taxon>Sar</taxon>
        <taxon>Rhizaria</taxon>
        <taxon>Cercozoa</taxon>
        <taxon>Chlorarachniophyceae</taxon>
        <taxon>Amorphochlora</taxon>
    </lineage>
</organism>
<proteinExistence type="predicted"/>
<gene>
    <name evidence="2" type="ORF">LAMO00422_LOCUS2214</name>
</gene>
<name>A0A7S0CUE2_9EUKA</name>
<evidence type="ECO:0000313" key="2">
    <source>
        <dbReference type="EMBL" id="CAD8432633.1"/>
    </source>
</evidence>
<feature type="region of interest" description="Disordered" evidence="1">
    <location>
        <begin position="293"/>
        <end position="315"/>
    </location>
</feature>